<organism evidence="4 5">
    <name type="scientific">Staphylococcus warneri</name>
    <dbReference type="NCBI Taxonomy" id="1292"/>
    <lineage>
        <taxon>Bacteria</taxon>
        <taxon>Bacillati</taxon>
        <taxon>Bacillota</taxon>
        <taxon>Bacilli</taxon>
        <taxon>Bacillales</taxon>
        <taxon>Staphylococcaceae</taxon>
        <taxon>Staphylococcus</taxon>
    </lineage>
</organism>
<dbReference type="CDD" id="cd09019">
    <property type="entry name" value="galactose_mutarotase_like"/>
    <property type="match status" value="1"/>
</dbReference>
<evidence type="ECO:0000256" key="2">
    <source>
        <dbReference type="ARBA" id="ARBA00023235"/>
    </source>
</evidence>
<name>A0A2T4Q3L3_STAWA</name>
<dbReference type="RefSeq" id="WP_002451961.1">
    <property type="nucleotide sequence ID" value="NZ_CP054017.1"/>
</dbReference>
<dbReference type="PANTHER" id="PTHR10091:SF0">
    <property type="entry name" value="GALACTOSE MUTAROTASE"/>
    <property type="match status" value="1"/>
</dbReference>
<dbReference type="GO" id="GO:0004034">
    <property type="term" value="F:aldose 1-epimerase activity"/>
    <property type="evidence" value="ECO:0007669"/>
    <property type="project" value="TreeGrafter"/>
</dbReference>
<gene>
    <name evidence="4" type="ORF">BU085_01215</name>
</gene>
<dbReference type="PANTHER" id="PTHR10091">
    <property type="entry name" value="ALDOSE-1-EPIMERASE"/>
    <property type="match status" value="1"/>
</dbReference>
<dbReference type="InterPro" id="IPR008183">
    <property type="entry name" value="Aldose_1/G6P_1-epimerase"/>
</dbReference>
<evidence type="ECO:0000313" key="5">
    <source>
        <dbReference type="Proteomes" id="UP000240717"/>
    </source>
</evidence>
<keyword evidence="3" id="KW-0119">Carbohydrate metabolism</keyword>
<dbReference type="GO" id="GO:0033499">
    <property type="term" value="P:galactose catabolic process via UDP-galactose, Leloir pathway"/>
    <property type="evidence" value="ECO:0007669"/>
    <property type="project" value="TreeGrafter"/>
</dbReference>
<dbReference type="InterPro" id="IPR014718">
    <property type="entry name" value="GH-type_carb-bd"/>
</dbReference>
<dbReference type="STRING" id="1194526.A284_02835"/>
<keyword evidence="2" id="KW-0413">Isomerase</keyword>
<accession>A0A2T4Q3L3</accession>
<protein>
    <submittedName>
        <fullName evidence="4">Galactose mutarotase</fullName>
    </submittedName>
</protein>
<dbReference type="GO" id="GO:0030246">
    <property type="term" value="F:carbohydrate binding"/>
    <property type="evidence" value="ECO:0007669"/>
    <property type="project" value="InterPro"/>
</dbReference>
<dbReference type="GO" id="GO:0006006">
    <property type="term" value="P:glucose metabolic process"/>
    <property type="evidence" value="ECO:0007669"/>
    <property type="project" value="TreeGrafter"/>
</dbReference>
<dbReference type="Pfam" id="PF01263">
    <property type="entry name" value="Aldose_epim"/>
    <property type="match status" value="1"/>
</dbReference>
<sequence>MNVEIEHQRYGVDLIKIDNEETKIVFTNYGARIVSWKYHDNNIVLGNVVEADEFYFDNPFRFGATVGRYGGRISNATFNLEGETYKLEANDGQHHIHGGNHGLDSKLFDYEVIDDLGHVKIIFKTTLQETDDHYPGNMEIKVTHTYDADHCWTIQYEATSTKTTLFNPMNHVYFNLNRDNNVIDNHRVSSSKLNMYPLNEEHMISSDSTLDLQRIFNKDDIYFKDIFESSHDQIAQQVAQFNGLDHPFKVGEQQLSIDNDEFQLDVKTDMPYVVLYTFNQPKNWKSDANIYKAHSGLTIEAQYLPNDINLYGDQAYSILKANEMFYSQTSYQIHEK</sequence>
<comment type="similarity">
    <text evidence="1">Belongs to the aldose epimerase family.</text>
</comment>
<dbReference type="Gene3D" id="2.70.98.10">
    <property type="match status" value="1"/>
</dbReference>
<evidence type="ECO:0000256" key="1">
    <source>
        <dbReference type="ARBA" id="ARBA00006206"/>
    </source>
</evidence>
<dbReference type="GO" id="GO:0005737">
    <property type="term" value="C:cytoplasm"/>
    <property type="evidence" value="ECO:0007669"/>
    <property type="project" value="TreeGrafter"/>
</dbReference>
<dbReference type="InterPro" id="IPR047215">
    <property type="entry name" value="Galactose_mutarotase-like"/>
</dbReference>
<dbReference type="EMBL" id="PZEV01000002">
    <property type="protein sequence ID" value="PTI52544.1"/>
    <property type="molecule type" value="Genomic_DNA"/>
</dbReference>
<dbReference type="SUPFAM" id="SSF74650">
    <property type="entry name" value="Galactose mutarotase-like"/>
    <property type="match status" value="1"/>
</dbReference>
<reference evidence="4 5" key="1">
    <citation type="journal article" date="2016" name="Front. Microbiol.">
        <title>Comprehensive Phylogenetic Analysis of Bovine Non-aureus Staphylococci Species Based on Whole-Genome Sequencing.</title>
        <authorList>
            <person name="Naushad S."/>
            <person name="Barkema H.W."/>
            <person name="Luby C."/>
            <person name="Condas L.A."/>
            <person name="Nobrega D.B."/>
            <person name="Carson D.A."/>
            <person name="De Buck J."/>
        </authorList>
    </citation>
    <scope>NUCLEOTIDE SEQUENCE [LARGE SCALE GENOMIC DNA]</scope>
    <source>
        <strain evidence="4 5">SNUC 2993</strain>
    </source>
</reference>
<dbReference type="Proteomes" id="UP000240717">
    <property type="component" value="Unassembled WGS sequence"/>
</dbReference>
<evidence type="ECO:0000313" key="4">
    <source>
        <dbReference type="EMBL" id="PTI52544.1"/>
    </source>
</evidence>
<dbReference type="InterPro" id="IPR011013">
    <property type="entry name" value="Gal_mutarotase_sf_dom"/>
</dbReference>
<dbReference type="AlphaFoldDB" id="A0A2T4Q3L3"/>
<proteinExistence type="inferred from homology"/>
<evidence type="ECO:0000256" key="3">
    <source>
        <dbReference type="ARBA" id="ARBA00023277"/>
    </source>
</evidence>
<comment type="caution">
    <text evidence="4">The sequence shown here is derived from an EMBL/GenBank/DDBJ whole genome shotgun (WGS) entry which is preliminary data.</text>
</comment>